<protein>
    <submittedName>
        <fullName evidence="2">Uncharacterized protein</fullName>
    </submittedName>
</protein>
<evidence type="ECO:0000313" key="2">
    <source>
        <dbReference type="EMBL" id="CZT19358.1"/>
    </source>
</evidence>
<sequence>MGDTERGYNDCPFPDVAELLRPFIKPRQEISKTRQELQTHLPLSALNVALPSERVNASALGGVRKAYWRALQAHNAAQAKYDALKADIAQLNNEPSTFPDAQDSSAFLTECYVPLIRQRERQRKLIALENAFARTKSCGGDAIGESFDKVAKREIGELPGPPSTSAFPEHESESGSDYDLHKLKKAILTTKQQLQQHEGKATSVLGVSPDEIDPRADLRGLQKAHLELTTWMETQLAIISDVEIPKEGDTVGSASPRSIDGGQFSARDIEALYDQYLDARERLLHLVSNPPAQTQTENDEPLGGAQRITEALDLEQQATASEALLPHLSGLLSLKQQEQALLQQSAYTRRQIASAESHSRAILTRLADESHLLQPDINRASPRGTDWAKAATESSAATSKSSMQRLQSGQNSTDAAETVLRAIKNMPESVHALL</sequence>
<feature type="compositionally biased region" description="Polar residues" evidence="1">
    <location>
        <begin position="403"/>
        <end position="413"/>
    </location>
</feature>
<feature type="region of interest" description="Disordered" evidence="1">
    <location>
        <begin position="157"/>
        <end position="176"/>
    </location>
</feature>
<keyword evidence="3" id="KW-1185">Reference proteome</keyword>
<name>A0A2D3UVP6_9PEZI</name>
<dbReference type="GeneID" id="35600372"/>
<gene>
    <name evidence="2" type="ORF">RCC_05206</name>
</gene>
<dbReference type="AlphaFoldDB" id="A0A2D3UVP6"/>
<dbReference type="Proteomes" id="UP000225277">
    <property type="component" value="Unassembled WGS sequence"/>
</dbReference>
<dbReference type="EMBL" id="FJUY01000007">
    <property type="protein sequence ID" value="CZT19358.1"/>
    <property type="molecule type" value="Genomic_DNA"/>
</dbReference>
<organism evidence="2 3">
    <name type="scientific">Ramularia collo-cygni</name>
    <dbReference type="NCBI Taxonomy" id="112498"/>
    <lineage>
        <taxon>Eukaryota</taxon>
        <taxon>Fungi</taxon>
        <taxon>Dikarya</taxon>
        <taxon>Ascomycota</taxon>
        <taxon>Pezizomycotina</taxon>
        <taxon>Dothideomycetes</taxon>
        <taxon>Dothideomycetidae</taxon>
        <taxon>Mycosphaerellales</taxon>
        <taxon>Mycosphaerellaceae</taxon>
        <taxon>Ramularia</taxon>
    </lineage>
</organism>
<dbReference type="OrthoDB" id="5402392at2759"/>
<proteinExistence type="predicted"/>
<evidence type="ECO:0000313" key="3">
    <source>
        <dbReference type="Proteomes" id="UP000225277"/>
    </source>
</evidence>
<evidence type="ECO:0000256" key="1">
    <source>
        <dbReference type="SAM" id="MobiDB-lite"/>
    </source>
</evidence>
<feature type="region of interest" description="Disordered" evidence="1">
    <location>
        <begin position="394"/>
        <end position="413"/>
    </location>
</feature>
<accession>A0A2D3UVP6</accession>
<reference evidence="2 3" key="1">
    <citation type="submission" date="2016-03" db="EMBL/GenBank/DDBJ databases">
        <authorList>
            <person name="Ploux O."/>
        </authorList>
    </citation>
    <scope>NUCLEOTIDE SEQUENCE [LARGE SCALE GENOMIC DNA]</scope>
    <source>
        <strain evidence="2 3">URUG2</strain>
    </source>
</reference>
<dbReference type="RefSeq" id="XP_023626248.1">
    <property type="nucleotide sequence ID" value="XM_023770480.1"/>
</dbReference>